<evidence type="ECO:0000313" key="2">
    <source>
        <dbReference type="Proteomes" id="UP000019116"/>
    </source>
</evidence>
<dbReference type="Gramene" id="TraesCS7D02G461800.1">
    <property type="protein sequence ID" value="TraesCS7D02G461800.1"/>
    <property type="gene ID" value="TraesCS7D02G461800"/>
</dbReference>
<reference evidence="1" key="1">
    <citation type="submission" date="2018-08" db="EMBL/GenBank/DDBJ databases">
        <authorList>
            <person name="Rossello M."/>
        </authorList>
    </citation>
    <scope>NUCLEOTIDE SEQUENCE [LARGE SCALE GENOMIC DNA]</scope>
    <source>
        <strain evidence="1">cv. Chinese Spring</strain>
    </source>
</reference>
<dbReference type="Gramene" id="TraesCS7D03G1095600.1">
    <property type="protein sequence ID" value="TraesCS7D03G1095600.1.CDS"/>
    <property type="gene ID" value="TraesCS7D03G1095600"/>
</dbReference>
<evidence type="ECO:0000313" key="1">
    <source>
        <dbReference type="EnsemblPlants" id="TraesCS7D02G461800.1"/>
    </source>
</evidence>
<dbReference type="Gramene" id="TraesMAC7D03G04455120.1">
    <property type="protein sequence ID" value="TraesMAC7D03G04455120.1"/>
    <property type="gene ID" value="TraesMAC7D03G04455120"/>
</dbReference>
<proteinExistence type="predicted"/>
<dbReference type="Gramene" id="TraesCLE_scaffold_093732_01G000100.1">
    <property type="protein sequence ID" value="TraesCLE_scaffold_093732_01G000100.1"/>
    <property type="gene ID" value="TraesCLE_scaffold_093732_01G000100"/>
</dbReference>
<dbReference type="Gramene" id="TraesARI7D03G04539960.2">
    <property type="protein sequence ID" value="TraesARI7D03G04539960.2"/>
    <property type="gene ID" value="TraesARI7D03G04539960"/>
</dbReference>
<organism evidence="1">
    <name type="scientific">Triticum aestivum</name>
    <name type="common">Wheat</name>
    <dbReference type="NCBI Taxonomy" id="4565"/>
    <lineage>
        <taxon>Eukaryota</taxon>
        <taxon>Viridiplantae</taxon>
        <taxon>Streptophyta</taxon>
        <taxon>Embryophyta</taxon>
        <taxon>Tracheophyta</taxon>
        <taxon>Spermatophyta</taxon>
        <taxon>Magnoliopsida</taxon>
        <taxon>Liliopsida</taxon>
        <taxon>Poales</taxon>
        <taxon>Poaceae</taxon>
        <taxon>BOP clade</taxon>
        <taxon>Pooideae</taxon>
        <taxon>Triticodae</taxon>
        <taxon>Triticeae</taxon>
        <taxon>Triticinae</taxon>
        <taxon>Triticum</taxon>
    </lineage>
</organism>
<dbReference type="Gramene" id="TraesSYM7D03G04517230.1">
    <property type="protein sequence ID" value="TraesSYM7D03G04517230.1"/>
    <property type="gene ID" value="TraesSYM7D03G04517230"/>
</dbReference>
<dbReference type="GeneID" id="123170291"/>
<dbReference type="Gramene" id="TraesLDM7D03G04469190.1">
    <property type="protein sequence ID" value="TraesLDM7D03G04469190.1"/>
    <property type="gene ID" value="TraesLDM7D03G04469190"/>
</dbReference>
<name>A0A3B6TX22_WHEAT</name>
<dbReference type="EnsemblPlants" id="TraesCS7D02G461800.1">
    <property type="protein sequence ID" value="TraesCS7D02G461800.1"/>
    <property type="gene ID" value="TraesCS7D02G461800"/>
</dbReference>
<dbReference type="RefSeq" id="XP_044444058.1">
    <property type="nucleotide sequence ID" value="XM_044588123.1"/>
</dbReference>
<dbReference type="Gramene" id="TraesJAG7D03G04446150.1">
    <property type="protein sequence ID" value="TraesJAG7D03G04446150.1"/>
    <property type="gene ID" value="TraesJAG7D03G04446150"/>
</dbReference>
<dbReference type="Gramene" id="TraesCAD_scaffold_020058_01G000100.1">
    <property type="protein sequence ID" value="TraesCAD_scaffold_020058_01G000100.1"/>
    <property type="gene ID" value="TraesCAD_scaffold_020058_01G000100"/>
</dbReference>
<dbReference type="Gramene" id="TraesNOR7D03G04512310.1">
    <property type="protein sequence ID" value="TraesNOR7D03G04512310.1"/>
    <property type="gene ID" value="TraesNOR7D03G04512310"/>
</dbReference>
<dbReference type="AlphaFoldDB" id="A0A3B6TX22"/>
<gene>
    <name evidence="1" type="primary">LOC123170291</name>
</gene>
<dbReference type="Gramene" id="TraesRN7D0101123700.1">
    <property type="protein sequence ID" value="TraesRN7D0101123700.1"/>
    <property type="gene ID" value="TraesRN7D0101123700"/>
</dbReference>
<dbReference type="SMR" id="A0A3B6TX22"/>
<dbReference type="Gramene" id="TraesARI7D03G04539960.1">
    <property type="protein sequence ID" value="TraesARI7D03G04539960.1"/>
    <property type="gene ID" value="TraesARI7D03G04539960"/>
</dbReference>
<dbReference type="Gramene" id="TraesSTA7D03G04457020.1">
    <property type="protein sequence ID" value="TraesSTA7D03G04457020.1"/>
    <property type="gene ID" value="TraesSTA7D03G04457020"/>
</dbReference>
<dbReference type="Gramene" id="TraesROB_scaffold_090512_01G000100.1">
    <property type="protein sequence ID" value="TraesROB_scaffold_090512_01G000100.1"/>
    <property type="gene ID" value="TraesROB_scaffold_090512_01G000100"/>
</dbReference>
<sequence length="108" mass="11915">MGRLRKDSYQDGPLASSIESAVSLNDPFVPNDFVDDGSNAMSLELSSDDGGFDKALFKFYMNHKVKSLKRKLLCAGRRNAVSSPCYTKLSHGFSLSFSLMLHCSFPVL</sequence>
<dbReference type="Proteomes" id="UP000019116">
    <property type="component" value="Chromosome 7D"/>
</dbReference>
<dbReference type="OrthoDB" id="717587at2759"/>
<dbReference type="Gramene" id="TraesWEE_scaffold_028197_01G000300.1">
    <property type="protein sequence ID" value="TraesWEE_scaffold_028197_01G000300.1"/>
    <property type="gene ID" value="TraesWEE_scaffold_028197_01G000300"/>
</dbReference>
<dbReference type="Gramene" id="TraesARI7D03G04539960.3">
    <property type="protein sequence ID" value="TraesARI7D03G04539960.3"/>
    <property type="gene ID" value="TraesARI7D03G04539960"/>
</dbReference>
<keyword evidence="2" id="KW-1185">Reference proteome</keyword>
<dbReference type="Gramene" id="TraesJUL7D03G04507610.1">
    <property type="protein sequence ID" value="TraesJUL7D03G04507610.1"/>
    <property type="gene ID" value="TraesJUL7D03G04507610"/>
</dbReference>
<protein>
    <submittedName>
        <fullName evidence="1">Uncharacterized protein</fullName>
    </submittedName>
</protein>
<reference evidence="1" key="2">
    <citation type="submission" date="2018-10" db="UniProtKB">
        <authorList>
            <consortium name="EnsemblPlants"/>
        </authorList>
    </citation>
    <scope>IDENTIFICATION</scope>
</reference>
<accession>A0A3B6TX22</accession>